<name>A0ABS3XM98_9ACTN</name>
<gene>
    <name evidence="3" type="ORF">ITI46_33545</name>
</gene>
<evidence type="ECO:0000256" key="1">
    <source>
        <dbReference type="SAM" id="MobiDB-lite"/>
    </source>
</evidence>
<feature type="transmembrane region" description="Helical" evidence="2">
    <location>
        <begin position="498"/>
        <end position="519"/>
    </location>
</feature>
<evidence type="ECO:0000313" key="3">
    <source>
        <dbReference type="EMBL" id="MBO8196519.1"/>
    </source>
</evidence>
<feature type="region of interest" description="Disordered" evidence="1">
    <location>
        <begin position="459"/>
        <end position="487"/>
    </location>
</feature>
<organism evidence="3 4">
    <name type="scientific">Streptomyces oryzae</name>
    <dbReference type="NCBI Taxonomy" id="1434886"/>
    <lineage>
        <taxon>Bacteria</taxon>
        <taxon>Bacillati</taxon>
        <taxon>Actinomycetota</taxon>
        <taxon>Actinomycetes</taxon>
        <taxon>Kitasatosporales</taxon>
        <taxon>Streptomycetaceae</taxon>
        <taxon>Streptomyces</taxon>
    </lineage>
</organism>
<keyword evidence="2" id="KW-1133">Transmembrane helix</keyword>
<proteinExistence type="predicted"/>
<feature type="transmembrane region" description="Helical" evidence="2">
    <location>
        <begin position="39"/>
        <end position="58"/>
    </location>
</feature>
<feature type="transmembrane region" description="Helical" evidence="2">
    <location>
        <begin position="525"/>
        <end position="543"/>
    </location>
</feature>
<accession>A0ABS3XM98</accession>
<feature type="transmembrane region" description="Helical" evidence="2">
    <location>
        <begin position="78"/>
        <end position="100"/>
    </location>
</feature>
<feature type="transmembrane region" description="Helical" evidence="2">
    <location>
        <begin position="207"/>
        <end position="233"/>
    </location>
</feature>
<evidence type="ECO:0000313" key="4">
    <source>
        <dbReference type="Proteomes" id="UP001519064"/>
    </source>
</evidence>
<keyword evidence="2" id="KW-0812">Transmembrane</keyword>
<keyword evidence="2" id="KW-0472">Membrane</keyword>
<feature type="compositionally biased region" description="Low complexity" evidence="1">
    <location>
        <begin position="461"/>
        <end position="478"/>
    </location>
</feature>
<comment type="caution">
    <text evidence="3">The sequence shown here is derived from an EMBL/GenBank/DDBJ whole genome shotgun (WGS) entry which is preliminary data.</text>
</comment>
<protein>
    <recommendedName>
        <fullName evidence="5">DUF3592 domain-containing protein</fullName>
    </recommendedName>
</protein>
<keyword evidence="4" id="KW-1185">Reference proteome</keyword>
<sequence length="558" mass="58353">MSGGSRRAVRVWCWVCALGVLAALDRVIAAPSTPPPRWDLVSCLGAAAVGAVGGRWAVRNRPGQGATAYWWPGRRAGLMGFGLAAWLLVVISLVMAPLSFDPDAWRMREAGYTIRALPVERVLSTETHSGRTTFFVSDVRLTVPFDSGKVTTTVSLRTERRPSEYRSLRAWALYVPSAEELGWITSNDRSELEAKVGGPADPVPVTFVALGIGISLLFAAIWGRAAAGGLAGLSRRGQGRSYPVTVVSAGVASGERHHEGKPLEQTAPRLVLLTPDGGEEGSAEGSSAAGGSGGGARLEFFLDLALDPAVLAPLVGLRGRVCRQERTDRSVGRDPGSARAVDAVLVLDDGRFARGKLQTASGEPLPAGAPMPPLTPDAARAQAQRALPTPPWDPLLHPRSLSAYLFSLLALGATAYGLDSPWAQIAGASAVLAPALTWLSVTVGRHLRLTELAEAGEDALAESGEAAPAKEPAAAGPLSVPPGGGPGSAARGAELSRALWRMCVWAALTAAALGTAWILRDGDHQSVSLLALAVGFVLLRPLYVSARALRALRPPEEE</sequence>
<dbReference type="Proteomes" id="UP001519064">
    <property type="component" value="Unassembled WGS sequence"/>
</dbReference>
<evidence type="ECO:0000256" key="2">
    <source>
        <dbReference type="SAM" id="Phobius"/>
    </source>
</evidence>
<evidence type="ECO:0008006" key="5">
    <source>
        <dbReference type="Google" id="ProtNLM"/>
    </source>
</evidence>
<dbReference type="RefSeq" id="WP_209243715.1">
    <property type="nucleotide sequence ID" value="NZ_JADKMA010000330.1"/>
</dbReference>
<dbReference type="EMBL" id="JADKMA010000330">
    <property type="protein sequence ID" value="MBO8196519.1"/>
    <property type="molecule type" value="Genomic_DNA"/>
</dbReference>
<reference evidence="3 4" key="1">
    <citation type="submission" date="2020-11" db="EMBL/GenBank/DDBJ databases">
        <title>Streptomyces spirodelae sp. nov., isolated from duckweed.</title>
        <authorList>
            <person name="Saimee Y."/>
            <person name="Duangmal K."/>
        </authorList>
    </citation>
    <scope>NUCLEOTIDE SEQUENCE [LARGE SCALE GENOMIC DNA]</scope>
    <source>
        <strain evidence="3 4">S16-07</strain>
    </source>
</reference>